<evidence type="ECO:0000313" key="6">
    <source>
        <dbReference type="Ensembl" id="ENSOKIP00005023035.1"/>
    </source>
</evidence>
<evidence type="ECO:0000313" key="7">
    <source>
        <dbReference type="Proteomes" id="UP000694557"/>
    </source>
</evidence>
<dbReference type="SMART" id="SM00184">
    <property type="entry name" value="RING"/>
    <property type="match status" value="1"/>
</dbReference>
<evidence type="ECO:0000256" key="1">
    <source>
        <dbReference type="ARBA" id="ARBA00022723"/>
    </source>
</evidence>
<keyword evidence="2 4" id="KW-0863">Zinc-finger</keyword>
<dbReference type="AlphaFoldDB" id="A0A8C7DLB4"/>
<evidence type="ECO:0000256" key="2">
    <source>
        <dbReference type="ARBA" id="ARBA00022771"/>
    </source>
</evidence>
<evidence type="ECO:0000256" key="4">
    <source>
        <dbReference type="PROSITE-ProRule" id="PRU00175"/>
    </source>
</evidence>
<reference evidence="6" key="1">
    <citation type="submission" date="2025-08" db="UniProtKB">
        <authorList>
            <consortium name="Ensembl"/>
        </authorList>
    </citation>
    <scope>IDENTIFICATION</scope>
</reference>
<keyword evidence="7" id="KW-1185">Reference proteome</keyword>
<dbReference type="InterPro" id="IPR027370">
    <property type="entry name" value="Znf-RING_euk"/>
</dbReference>
<accession>A0A8C7DLB4</accession>
<dbReference type="SUPFAM" id="SSF57850">
    <property type="entry name" value="RING/U-box"/>
    <property type="match status" value="1"/>
</dbReference>
<keyword evidence="3" id="KW-0862">Zinc</keyword>
<dbReference type="Gene3D" id="3.30.40.10">
    <property type="entry name" value="Zinc/RING finger domain, C3HC4 (zinc finger)"/>
    <property type="match status" value="1"/>
</dbReference>
<dbReference type="Pfam" id="PF13445">
    <property type="entry name" value="zf-RING_UBOX"/>
    <property type="match status" value="1"/>
</dbReference>
<proteinExistence type="predicted"/>
<dbReference type="Proteomes" id="UP000694557">
    <property type="component" value="Unassembled WGS sequence"/>
</dbReference>
<evidence type="ECO:0000256" key="3">
    <source>
        <dbReference type="ARBA" id="ARBA00022833"/>
    </source>
</evidence>
<dbReference type="InterPro" id="IPR001841">
    <property type="entry name" value="Znf_RING"/>
</dbReference>
<reference evidence="6" key="2">
    <citation type="submission" date="2025-09" db="UniProtKB">
        <authorList>
            <consortium name="Ensembl"/>
        </authorList>
    </citation>
    <scope>IDENTIFICATION</scope>
</reference>
<evidence type="ECO:0000259" key="5">
    <source>
        <dbReference type="PROSITE" id="PS50089"/>
    </source>
</evidence>
<protein>
    <recommendedName>
        <fullName evidence="5">RING-type domain-containing protein</fullName>
    </recommendedName>
</protein>
<sequence length="92" mass="10432">MAFSSAVSISINTPVLIEQHLNCSICLGLFKDPVTTPCGHTFCQTYLECNLHFNDLICPVCKEEPTAIYTWYQYRVDVPGHEVDIYIYVGIK</sequence>
<dbReference type="PANTHER" id="PTHR23327">
    <property type="entry name" value="RING FINGER PROTEIN 127"/>
    <property type="match status" value="1"/>
</dbReference>
<dbReference type="Ensembl" id="ENSOKIT00005024459.1">
    <property type="protein sequence ID" value="ENSOKIP00005023035.1"/>
    <property type="gene ID" value="ENSOKIG00005010116.1"/>
</dbReference>
<keyword evidence="1" id="KW-0479">Metal-binding</keyword>
<name>A0A8C7DLB4_ONCKI</name>
<dbReference type="GeneTree" id="ENSGT00940000177550"/>
<dbReference type="PROSITE" id="PS50089">
    <property type="entry name" value="ZF_RING_2"/>
    <property type="match status" value="1"/>
</dbReference>
<dbReference type="InterPro" id="IPR013083">
    <property type="entry name" value="Znf_RING/FYVE/PHD"/>
</dbReference>
<organism evidence="6 7">
    <name type="scientific">Oncorhynchus kisutch</name>
    <name type="common">Coho salmon</name>
    <name type="synonym">Salmo kisutch</name>
    <dbReference type="NCBI Taxonomy" id="8019"/>
    <lineage>
        <taxon>Eukaryota</taxon>
        <taxon>Metazoa</taxon>
        <taxon>Chordata</taxon>
        <taxon>Craniata</taxon>
        <taxon>Vertebrata</taxon>
        <taxon>Euteleostomi</taxon>
        <taxon>Actinopterygii</taxon>
        <taxon>Neopterygii</taxon>
        <taxon>Teleostei</taxon>
        <taxon>Protacanthopterygii</taxon>
        <taxon>Salmoniformes</taxon>
        <taxon>Salmonidae</taxon>
        <taxon>Salmoninae</taxon>
        <taxon>Oncorhynchus</taxon>
    </lineage>
</organism>
<feature type="domain" description="RING-type" evidence="5">
    <location>
        <begin position="23"/>
        <end position="62"/>
    </location>
</feature>
<dbReference type="GO" id="GO:0008270">
    <property type="term" value="F:zinc ion binding"/>
    <property type="evidence" value="ECO:0007669"/>
    <property type="project" value="UniProtKB-KW"/>
</dbReference>